<dbReference type="InterPro" id="IPR022156">
    <property type="entry name" value="Uncharacterised_YfbK_N"/>
</dbReference>
<dbReference type="InterPro" id="IPR021908">
    <property type="entry name" value="YfbK_C"/>
</dbReference>
<dbReference type="Pfam" id="PF12450">
    <property type="entry name" value="vWF_A"/>
    <property type="match status" value="1"/>
</dbReference>
<keyword evidence="4" id="KW-1185">Reference proteome</keyword>
<gene>
    <name evidence="3" type="ORF">L2672_03655</name>
</gene>
<dbReference type="Proteomes" id="UP001139333">
    <property type="component" value="Unassembled WGS sequence"/>
</dbReference>
<accession>A0A9X2CKM2</accession>
<dbReference type="AlphaFoldDB" id="A0A9X2CKM2"/>
<organism evidence="3 4">
    <name type="scientific">Shewanella gaetbuli</name>
    <dbReference type="NCBI Taxonomy" id="220752"/>
    <lineage>
        <taxon>Bacteria</taxon>
        <taxon>Pseudomonadati</taxon>
        <taxon>Pseudomonadota</taxon>
        <taxon>Gammaproteobacteria</taxon>
        <taxon>Alteromonadales</taxon>
        <taxon>Shewanellaceae</taxon>
        <taxon>Shewanella</taxon>
    </lineage>
</organism>
<name>A0A9X2CKM2_9GAMM</name>
<feature type="domain" description="Uncharacterised protein YfbK N-terminal" evidence="2">
    <location>
        <begin position="54"/>
        <end position="142"/>
    </location>
</feature>
<evidence type="ECO:0000313" key="4">
    <source>
        <dbReference type="Proteomes" id="UP001139333"/>
    </source>
</evidence>
<sequence>MFVSPALHFTTLTKRTSLIRRIYILFAGLLSVVNAHAESPVDIAPIIHLRNLVQSGNMVAGETPFSGFPFAVENNSVNKLTLYIQQGQLPPKYVIATEQLVNYFPIDKQALLDDKRTQTSELFSLNATHAPSPYNHDTHLLRIVIIASPTTTSSINWTEKVQVSLDFNPELVLEYRLIGYETQQARQHEHQHDDKLTDTHKNTITALYELRYNPHYDVERQQLKQSVVKQVRLKKTHGHQRFSDFTPYQMAVVRLHYQPDNIDGWPQAATSTTFAVSNVDGESRFEHASDDFRFAAAVAGFGQLLNHNAYLHDVDYAKLIEIAASALGNDELGQRQEFLHLMRATQLLTEP</sequence>
<proteinExistence type="predicted"/>
<evidence type="ECO:0000259" key="2">
    <source>
        <dbReference type="Pfam" id="PF12450"/>
    </source>
</evidence>
<evidence type="ECO:0000259" key="1">
    <source>
        <dbReference type="Pfam" id="PF12034"/>
    </source>
</evidence>
<dbReference type="Pfam" id="PF12034">
    <property type="entry name" value="YfbK_C"/>
    <property type="match status" value="1"/>
</dbReference>
<protein>
    <submittedName>
        <fullName evidence="3">von Willebrand factor type A domain-containing protein</fullName>
    </submittedName>
</protein>
<evidence type="ECO:0000313" key="3">
    <source>
        <dbReference type="EMBL" id="MCL1141800.1"/>
    </source>
</evidence>
<dbReference type="RefSeq" id="WP_248994484.1">
    <property type="nucleotide sequence ID" value="NZ_JAKIKP010000002.1"/>
</dbReference>
<reference evidence="3" key="1">
    <citation type="submission" date="2022-01" db="EMBL/GenBank/DDBJ databases">
        <title>Whole genome-based taxonomy of the Shewanellaceae.</title>
        <authorList>
            <person name="Martin-Rodriguez A.J."/>
        </authorList>
    </citation>
    <scope>NUCLEOTIDE SEQUENCE</scope>
    <source>
        <strain evidence="3">DSM 16422</strain>
    </source>
</reference>
<dbReference type="EMBL" id="JAKIKP010000002">
    <property type="protein sequence ID" value="MCL1141800.1"/>
    <property type="molecule type" value="Genomic_DNA"/>
</dbReference>
<feature type="domain" description="Uncharacterized protein YfbK C-terminal" evidence="1">
    <location>
        <begin position="160"/>
        <end position="346"/>
    </location>
</feature>
<comment type="caution">
    <text evidence="3">The sequence shown here is derived from an EMBL/GenBank/DDBJ whole genome shotgun (WGS) entry which is preliminary data.</text>
</comment>